<evidence type="ECO:0000313" key="2">
    <source>
        <dbReference type="EMBL" id="RRQ49338.1"/>
    </source>
</evidence>
<gene>
    <name evidence="2" type="ORF">DZC72_01555</name>
</gene>
<dbReference type="Gene3D" id="3.30.160.670">
    <property type="match status" value="1"/>
</dbReference>
<comment type="caution">
    <text evidence="2">The sequence shown here is derived from an EMBL/GenBank/DDBJ whole genome shotgun (WGS) entry which is preliminary data.</text>
</comment>
<proteinExistence type="predicted"/>
<dbReference type="Pfam" id="PF13590">
    <property type="entry name" value="DUF4136"/>
    <property type="match status" value="1"/>
</dbReference>
<evidence type="ECO:0000313" key="3">
    <source>
        <dbReference type="Proteomes" id="UP000286990"/>
    </source>
</evidence>
<dbReference type="RefSeq" id="WP_125221153.1">
    <property type="nucleotide sequence ID" value="NZ_QUSX01000001.1"/>
</dbReference>
<dbReference type="AlphaFoldDB" id="A0A426RK05"/>
<dbReference type="EMBL" id="QUSX01000001">
    <property type="protein sequence ID" value="RRQ49338.1"/>
    <property type="molecule type" value="Genomic_DNA"/>
</dbReference>
<feature type="domain" description="DUF4136" evidence="1">
    <location>
        <begin position="21"/>
        <end position="171"/>
    </location>
</feature>
<sequence length="175" mass="19637">MKYLYILVLMLLFVSCSTIKVNYDYERESDFSAYNTYNYLEDMQTGIPELDEKRFFRAMDITLQSKGLKFSEEPDLLIDVKSLIFESQSGNTMGVGLGGGNGGLGGGVSVGIPVGSPNLTREIEINFIDARKDVLVWQAIGTQPYKEGAPPTIKEEKMQELVAEIFEKYPPKTRK</sequence>
<accession>A0A426RK05</accession>
<reference evidence="3" key="2">
    <citation type="submission" date="2018-12" db="EMBL/GenBank/DDBJ databases">
        <title>Maribacter lutimaris sp. nov., isolated from marine sediment.</title>
        <authorList>
            <person name="Kim K.K."/>
        </authorList>
    </citation>
    <scope>NUCLEOTIDE SEQUENCE [LARGE SCALE GENOMIC DNA]</scope>
    <source>
        <strain evidence="3">PoM-212</strain>
    </source>
</reference>
<protein>
    <submittedName>
        <fullName evidence="2">DUF4136 domain-containing protein</fullName>
    </submittedName>
</protein>
<dbReference type="PROSITE" id="PS51257">
    <property type="entry name" value="PROKAR_LIPOPROTEIN"/>
    <property type="match status" value="1"/>
</dbReference>
<dbReference type="InterPro" id="IPR025411">
    <property type="entry name" value="DUF4136"/>
</dbReference>
<dbReference type="OrthoDB" id="1430233at2"/>
<name>A0A426RK05_9FLAO</name>
<keyword evidence="3" id="KW-1185">Reference proteome</keyword>
<dbReference type="Proteomes" id="UP000286990">
    <property type="component" value="Unassembled WGS sequence"/>
</dbReference>
<reference evidence="3" key="1">
    <citation type="submission" date="2018-08" db="EMBL/GenBank/DDBJ databases">
        <authorList>
            <person name="Khan S.A."/>
            <person name="J S.E."/>
        </authorList>
    </citation>
    <scope>NUCLEOTIDE SEQUENCE [LARGE SCALE GENOMIC DNA]</scope>
    <source>
        <strain evidence="3">PoM-212</strain>
    </source>
</reference>
<evidence type="ECO:0000259" key="1">
    <source>
        <dbReference type="Pfam" id="PF13590"/>
    </source>
</evidence>
<organism evidence="2 3">
    <name type="scientific">Maribacter algicola</name>
    <dbReference type="NCBI Taxonomy" id="2498892"/>
    <lineage>
        <taxon>Bacteria</taxon>
        <taxon>Pseudomonadati</taxon>
        <taxon>Bacteroidota</taxon>
        <taxon>Flavobacteriia</taxon>
        <taxon>Flavobacteriales</taxon>
        <taxon>Flavobacteriaceae</taxon>
        <taxon>Maribacter</taxon>
    </lineage>
</organism>